<organism evidence="2 3">
    <name type="scientific">Candidatus Avoscillospira avistercoris</name>
    <dbReference type="NCBI Taxonomy" id="2840707"/>
    <lineage>
        <taxon>Bacteria</taxon>
        <taxon>Bacillati</taxon>
        <taxon>Bacillota</taxon>
        <taxon>Clostridia</taxon>
        <taxon>Eubacteriales</taxon>
        <taxon>Oscillospiraceae</taxon>
        <taxon>Oscillospiraceae incertae sedis</taxon>
        <taxon>Candidatus Avoscillospira</taxon>
    </lineage>
</organism>
<evidence type="ECO:0000256" key="1">
    <source>
        <dbReference type="SAM" id="Phobius"/>
    </source>
</evidence>
<comment type="caution">
    <text evidence="2">The sequence shown here is derived from an EMBL/GenBank/DDBJ whole genome shotgun (WGS) entry which is preliminary data.</text>
</comment>
<reference evidence="2" key="1">
    <citation type="submission" date="2020-10" db="EMBL/GenBank/DDBJ databases">
        <authorList>
            <person name="Gilroy R."/>
        </authorList>
    </citation>
    <scope>NUCLEOTIDE SEQUENCE</scope>
    <source>
        <strain evidence="2">ChiBcec16-1751</strain>
    </source>
</reference>
<name>A0A9D1F9A8_9FIRM</name>
<keyword evidence="1" id="KW-1133">Transmembrane helix</keyword>
<dbReference type="Proteomes" id="UP000886741">
    <property type="component" value="Unassembled WGS sequence"/>
</dbReference>
<dbReference type="Pfam" id="PF07314">
    <property type="entry name" value="Lit"/>
    <property type="match status" value="1"/>
</dbReference>
<feature type="transmembrane region" description="Helical" evidence="1">
    <location>
        <begin position="87"/>
        <end position="106"/>
    </location>
</feature>
<dbReference type="NCBIfam" id="TIGR01906">
    <property type="entry name" value="integ_TIGR01906"/>
    <property type="match status" value="1"/>
</dbReference>
<dbReference type="InterPro" id="IPR010178">
    <property type="entry name" value="Lit"/>
</dbReference>
<keyword evidence="1" id="KW-0812">Transmembrane</keyword>
<sequence>MLTVLRAVVTALLVLSGSIAVPILCRFFYYLHIGPLGLVEQTGLSADQIRQAYNEMMDFCIGRTEVFSAGVLPFSESGRDHFADVGVLFRLDLAILTGSLAAWLLLWFLGRRTRRVPARLLGHGPGFWAAVGLGAVFLIIGALAALDFDRAFVLFHTVFFPGKTNWVFDWRTDPIILLLPQSFFRNCALLILGVLLLWCGALVALDLRTRRKHRIPSA</sequence>
<feature type="transmembrane region" description="Helical" evidence="1">
    <location>
        <begin position="127"/>
        <end position="146"/>
    </location>
</feature>
<keyword evidence="1" id="KW-0472">Membrane</keyword>
<gene>
    <name evidence="2" type="ORF">IAA83_04920</name>
</gene>
<dbReference type="EMBL" id="DVJJ01000078">
    <property type="protein sequence ID" value="HIS64698.1"/>
    <property type="molecule type" value="Genomic_DNA"/>
</dbReference>
<evidence type="ECO:0000313" key="3">
    <source>
        <dbReference type="Proteomes" id="UP000886741"/>
    </source>
</evidence>
<proteinExistence type="predicted"/>
<accession>A0A9D1F9A8</accession>
<feature type="transmembrane region" description="Helical" evidence="1">
    <location>
        <begin position="183"/>
        <end position="205"/>
    </location>
</feature>
<evidence type="ECO:0000313" key="2">
    <source>
        <dbReference type="EMBL" id="HIS64698.1"/>
    </source>
</evidence>
<protein>
    <submittedName>
        <fullName evidence="2">TIGR01906 family membrane protein</fullName>
    </submittedName>
</protein>
<reference evidence="2" key="2">
    <citation type="journal article" date="2021" name="PeerJ">
        <title>Extensive microbial diversity within the chicken gut microbiome revealed by metagenomics and culture.</title>
        <authorList>
            <person name="Gilroy R."/>
            <person name="Ravi A."/>
            <person name="Getino M."/>
            <person name="Pursley I."/>
            <person name="Horton D.L."/>
            <person name="Alikhan N.F."/>
            <person name="Baker D."/>
            <person name="Gharbi K."/>
            <person name="Hall N."/>
            <person name="Watson M."/>
            <person name="Adriaenssens E.M."/>
            <person name="Foster-Nyarko E."/>
            <person name="Jarju S."/>
            <person name="Secka A."/>
            <person name="Antonio M."/>
            <person name="Oren A."/>
            <person name="Chaudhuri R.R."/>
            <person name="La Ragione R."/>
            <person name="Hildebrand F."/>
            <person name="Pallen M.J."/>
        </authorList>
    </citation>
    <scope>NUCLEOTIDE SEQUENCE</scope>
    <source>
        <strain evidence="2">ChiBcec16-1751</strain>
    </source>
</reference>
<dbReference type="AlphaFoldDB" id="A0A9D1F9A8"/>